<keyword evidence="4" id="KW-1185">Reference proteome</keyword>
<evidence type="ECO:0000256" key="2">
    <source>
        <dbReference type="SAM" id="Phobius"/>
    </source>
</evidence>
<feature type="transmembrane region" description="Helical" evidence="2">
    <location>
        <begin position="239"/>
        <end position="258"/>
    </location>
</feature>
<reference evidence="3 4" key="1">
    <citation type="submission" date="2021-01" db="EMBL/GenBank/DDBJ databases">
        <title>Whole genome shotgun sequence of Verrucosispora andamanensis NBRC 109075.</title>
        <authorList>
            <person name="Komaki H."/>
            <person name="Tamura T."/>
        </authorList>
    </citation>
    <scope>NUCLEOTIDE SEQUENCE [LARGE SCALE GENOMIC DNA]</scope>
    <source>
        <strain evidence="3 4">NBRC 109075</strain>
    </source>
</reference>
<accession>A0ABQ4HNQ7</accession>
<gene>
    <name evidence="3" type="ORF">Van01_04930</name>
</gene>
<dbReference type="EMBL" id="BOOZ01000003">
    <property type="protein sequence ID" value="GIJ07279.1"/>
    <property type="molecule type" value="Genomic_DNA"/>
</dbReference>
<feature type="transmembrane region" description="Helical" evidence="2">
    <location>
        <begin position="264"/>
        <end position="280"/>
    </location>
</feature>
<feature type="region of interest" description="Disordered" evidence="1">
    <location>
        <begin position="400"/>
        <end position="705"/>
    </location>
</feature>
<organism evidence="3 4">
    <name type="scientific">Micromonospora andamanensis</name>
    <dbReference type="NCBI Taxonomy" id="1287068"/>
    <lineage>
        <taxon>Bacteria</taxon>
        <taxon>Bacillati</taxon>
        <taxon>Actinomycetota</taxon>
        <taxon>Actinomycetes</taxon>
        <taxon>Micromonosporales</taxon>
        <taxon>Micromonosporaceae</taxon>
        <taxon>Micromonospora</taxon>
    </lineage>
</organism>
<feature type="compositionally biased region" description="Pro residues" evidence="1">
    <location>
        <begin position="41"/>
        <end position="84"/>
    </location>
</feature>
<evidence type="ECO:0000313" key="3">
    <source>
        <dbReference type="EMBL" id="GIJ07279.1"/>
    </source>
</evidence>
<keyword evidence="2" id="KW-1133">Transmembrane helix</keyword>
<keyword evidence="2" id="KW-0472">Membrane</keyword>
<name>A0ABQ4HNQ7_9ACTN</name>
<feature type="compositionally biased region" description="Pro residues" evidence="1">
    <location>
        <begin position="647"/>
        <end position="657"/>
    </location>
</feature>
<feature type="region of interest" description="Disordered" evidence="1">
    <location>
        <begin position="40"/>
        <end position="93"/>
    </location>
</feature>
<feature type="transmembrane region" description="Helical" evidence="2">
    <location>
        <begin position="292"/>
        <end position="319"/>
    </location>
</feature>
<evidence type="ECO:0000313" key="4">
    <source>
        <dbReference type="Proteomes" id="UP000647017"/>
    </source>
</evidence>
<evidence type="ECO:0008006" key="5">
    <source>
        <dbReference type="Google" id="ProtNLM"/>
    </source>
</evidence>
<proteinExistence type="predicted"/>
<feature type="compositionally biased region" description="Pro residues" evidence="1">
    <location>
        <begin position="409"/>
        <end position="442"/>
    </location>
</feature>
<feature type="transmembrane region" description="Helical" evidence="2">
    <location>
        <begin position="331"/>
        <end position="350"/>
    </location>
</feature>
<protein>
    <recommendedName>
        <fullName evidence="5">TrbL/VirB6 plasmid conjugal transfer protein</fullName>
    </recommendedName>
</protein>
<feature type="transmembrane region" description="Helical" evidence="2">
    <location>
        <begin position="371"/>
        <end position="394"/>
    </location>
</feature>
<dbReference type="InterPro" id="IPR045782">
    <property type="entry name" value="TrbL_3"/>
</dbReference>
<feature type="compositionally biased region" description="Low complexity" evidence="1">
    <location>
        <begin position="463"/>
        <end position="476"/>
    </location>
</feature>
<dbReference type="Proteomes" id="UP000647017">
    <property type="component" value="Unassembled WGS sequence"/>
</dbReference>
<feature type="compositionally biased region" description="Low complexity" evidence="1">
    <location>
        <begin position="550"/>
        <end position="628"/>
    </location>
</feature>
<comment type="caution">
    <text evidence="3">The sequence shown here is derived from an EMBL/GenBank/DDBJ whole genome shotgun (WGS) entry which is preliminary data.</text>
</comment>
<feature type="transmembrane region" description="Helical" evidence="2">
    <location>
        <begin position="142"/>
        <end position="166"/>
    </location>
</feature>
<evidence type="ECO:0000256" key="1">
    <source>
        <dbReference type="SAM" id="MobiDB-lite"/>
    </source>
</evidence>
<dbReference type="Pfam" id="PF19590">
    <property type="entry name" value="TrbL_3"/>
    <property type="match status" value="1"/>
</dbReference>
<keyword evidence="2" id="KW-0812">Transmembrane</keyword>
<sequence>MGALSIRPHRVVRRVVLLWLGVMLLAGLVLVFAGPALAQPSPAPGPPSTPTPGVPDPGVRPPGAEPSPSTPAPAPGPAPTPGPPSQGVDDDPAWYDVGGQIRKAVVDLVVWAAEQALQPVMEALGASWLSTPDLTVNEHVKAIWTTSLIVANGIIVLFIVAGGFLVTARETLQTQYGLKQVLPRIAVGVVLANCSLILGQKAIELTNALTVAIAGNTIDGPSAATAIRQVVDNALQGQGFLLALLVIVVIVMCLVLEFTFVLRLAALIILLGVAPAALICHASPLTEGVAHLWWRCFLACLGLQIAQAIVVMASIKVFLTPAGPTVMGVPATGHGLLGVVVCLTMLWLLIKLPGWMRQFVLGPLGQRNGRGLIGQLVHAFLMIKTIGAAAGILGGASTARTAARTAPRPSGPRPLPGGPRPPRPSRLPRPGPTPVPPSPPGPAAFSHAPAVHTPMPAPSGTNAAPTFSHPAASSTAPSPPSAGVPAVQFSHPSPSQSSPPVPAAPPARVAFSHTGTTTPRPARSGAAPAVVFSTASAPQSAPRRPPAPVTPVFSAAQATPTTGTRTGRRGSGSVPPGGTPRGSTPATRPTAARRVTPTPQPASGTPARTPPAASTAARRATATGTPRPHAQSPSVQPSPDDRRSAAPSPPRPSPPRLAWPSAPTSATPVDPSAVRAGRPPSPPPDRRVRPSAPQRRPSTPRGDQP</sequence>